<gene>
    <name evidence="1" type="ORF">SAMN05444424_1850</name>
</gene>
<proteinExistence type="predicted"/>
<dbReference type="InterPro" id="IPR025267">
    <property type="entry name" value="ORF017-like"/>
</dbReference>
<dbReference type="Pfam" id="PF13252">
    <property type="entry name" value="Phage_capsid_3"/>
    <property type="match status" value="1"/>
</dbReference>
<accession>A0AAQ1ME83</accession>
<dbReference type="AlphaFoldDB" id="A0AAQ1ME83"/>
<organism evidence="1 2">
    <name type="scientific">Bittarella massiliensis</name>
    <name type="common">ex Durand et al. 2017</name>
    <dbReference type="NCBI Taxonomy" id="1720313"/>
    <lineage>
        <taxon>Bacteria</taxon>
        <taxon>Bacillati</taxon>
        <taxon>Bacillota</taxon>
        <taxon>Clostridia</taxon>
        <taxon>Eubacteriales</taxon>
        <taxon>Oscillospiraceae</taxon>
        <taxon>Bittarella (ex Durand et al. 2017)</taxon>
    </lineage>
</organism>
<dbReference type="NCBIfam" id="TIGR04387">
    <property type="entry name" value="capsid_maj_N4"/>
    <property type="match status" value="2"/>
</dbReference>
<reference evidence="2" key="1">
    <citation type="submission" date="2016-11" db="EMBL/GenBank/DDBJ databases">
        <authorList>
            <person name="Jaros S."/>
            <person name="Januszkiewicz K."/>
            <person name="Wedrychowicz H."/>
        </authorList>
    </citation>
    <scope>NUCLEOTIDE SEQUENCE [LARGE SCALE GENOMIC DNA]</scope>
    <source>
        <strain evidence="2">DSM 4029</strain>
    </source>
</reference>
<dbReference type="EMBL" id="FQVY01000002">
    <property type="protein sequence ID" value="SHG20139.1"/>
    <property type="molecule type" value="Genomic_DNA"/>
</dbReference>
<dbReference type="RefSeq" id="WP_021660553.1">
    <property type="nucleotide sequence ID" value="NZ_FQVY01000002.1"/>
</dbReference>
<dbReference type="Proteomes" id="UP000184089">
    <property type="component" value="Unassembled WGS sequence"/>
</dbReference>
<comment type="caution">
    <text evidence="1">The sequence shown here is derived from an EMBL/GenBank/DDBJ whole genome shotgun (WGS) entry which is preliminary data.</text>
</comment>
<evidence type="ECO:0000313" key="1">
    <source>
        <dbReference type="EMBL" id="SHG20139.1"/>
    </source>
</evidence>
<protein>
    <submittedName>
        <fullName evidence="1">Major capsid protein, N4-gp56 family</fullName>
    </submittedName>
</protein>
<sequence>MEQHVNTTAQTGEGQEILSAQMKTYYDKELIRNAKPRLVHDQFAQKKPIPQNRGKTVEFRKLNPFPPAKKPLEEGVTPAGQKLDWSTLSATVSQYGDYVSVSDMLDLTAIDQNLLEAQEILGDQAGRTLDQITREVICGGHNVLYAGKKLARHTLVGGAESGNDYLAVEDVKRAVTALKNNLAAPIQGSYIAIIHPNVAHDLTADPLWEQVKSYDPKDLYDGEIGRLFGVRFVETTEAKVFQAPPLDGREQLEVASASGTALTVKESLVDDLTGRQILVGGECYTVRSQSGSALTLDRACTAAAGTPVFGGEAGAGGADVYATLIFGANAYGVTEIEGGGLQTIIKQLGSAGSADPLDQRATVGWKATKTAAILSEPFLVRVESCSSAAREGEML</sequence>
<name>A0AAQ1ME83_9FIRM</name>
<evidence type="ECO:0000313" key="2">
    <source>
        <dbReference type="Proteomes" id="UP000184089"/>
    </source>
</evidence>